<feature type="chain" id="PRO_5047126860" description="Transmembrane protein" evidence="2">
    <location>
        <begin position="25"/>
        <end position="260"/>
    </location>
</feature>
<keyword evidence="4" id="KW-1185">Reference proteome</keyword>
<sequence length="260" mass="30526">MFRSSTLIIILILISSFYPISLNAIKQSRTMNCMSKKLDQCLQHIMYVMNNSKLLFPETYPELQLTCQLLEYGDNCTQRYIDQCMPLLIGKMIWNMINDTRNVLQLICHNLTIQNDYLRYASCFKRTATINCMDIVKQIQTLSTSNVNIQQFCCIYKSSVDCQHRSIIKDCHMEHHDNNSARFFLEYSTKISDSLLMQHCLTYTHLNQCLTVDNNQLTITKFKNSSTSKQFDSTIKFIMIIITLIIISYYYNFINIQIRV</sequence>
<reference evidence="3 4" key="1">
    <citation type="journal article" date="2018" name="J. Allergy Clin. Immunol.">
        <title>High-quality assembly of Dermatophagoides pteronyssinus genome and transcriptome reveals a wide range of novel allergens.</title>
        <authorList>
            <person name="Liu X.Y."/>
            <person name="Yang K.Y."/>
            <person name="Wang M.Q."/>
            <person name="Kwok J.S."/>
            <person name="Zeng X."/>
            <person name="Yang Z."/>
            <person name="Xiao X.J."/>
            <person name="Lau C.P."/>
            <person name="Li Y."/>
            <person name="Huang Z.M."/>
            <person name="Ba J.G."/>
            <person name="Yim A.K."/>
            <person name="Ouyang C.Y."/>
            <person name="Ngai S.M."/>
            <person name="Chan T.F."/>
            <person name="Leung E.L."/>
            <person name="Liu L."/>
            <person name="Liu Z.G."/>
            <person name="Tsui S.K."/>
        </authorList>
    </citation>
    <scope>NUCLEOTIDE SEQUENCE [LARGE SCALE GENOMIC DNA]</scope>
    <source>
        <strain evidence="3">Derp</strain>
    </source>
</reference>
<evidence type="ECO:0000256" key="1">
    <source>
        <dbReference type="SAM" id="Phobius"/>
    </source>
</evidence>
<organism evidence="3 4">
    <name type="scientific">Dermatophagoides pteronyssinus</name>
    <name type="common">European house dust mite</name>
    <dbReference type="NCBI Taxonomy" id="6956"/>
    <lineage>
        <taxon>Eukaryota</taxon>
        <taxon>Metazoa</taxon>
        <taxon>Ecdysozoa</taxon>
        <taxon>Arthropoda</taxon>
        <taxon>Chelicerata</taxon>
        <taxon>Arachnida</taxon>
        <taxon>Acari</taxon>
        <taxon>Acariformes</taxon>
        <taxon>Sarcoptiformes</taxon>
        <taxon>Astigmata</taxon>
        <taxon>Psoroptidia</taxon>
        <taxon>Analgoidea</taxon>
        <taxon>Pyroglyphidae</taxon>
        <taxon>Dermatophagoidinae</taxon>
        <taxon>Dermatophagoides</taxon>
    </lineage>
</organism>
<accession>A0ABQ8JT70</accession>
<keyword evidence="1" id="KW-0812">Transmembrane</keyword>
<comment type="caution">
    <text evidence="3">The sequence shown here is derived from an EMBL/GenBank/DDBJ whole genome shotgun (WGS) entry which is preliminary data.</text>
</comment>
<name>A0ABQ8JT70_DERPT</name>
<evidence type="ECO:0000313" key="3">
    <source>
        <dbReference type="EMBL" id="KAH9425809.1"/>
    </source>
</evidence>
<keyword evidence="2" id="KW-0732">Signal</keyword>
<feature type="signal peptide" evidence="2">
    <location>
        <begin position="1"/>
        <end position="24"/>
    </location>
</feature>
<keyword evidence="1" id="KW-1133">Transmembrane helix</keyword>
<gene>
    <name evidence="3" type="ORF">DERP_005027</name>
</gene>
<dbReference type="PANTHER" id="PTHR33964">
    <property type="entry name" value="RE45066P-RELATED"/>
    <property type="match status" value="1"/>
</dbReference>
<evidence type="ECO:0000256" key="2">
    <source>
        <dbReference type="SAM" id="SignalP"/>
    </source>
</evidence>
<feature type="transmembrane region" description="Helical" evidence="1">
    <location>
        <begin position="235"/>
        <end position="254"/>
    </location>
</feature>
<dbReference type="PANTHER" id="PTHR33964:SF1">
    <property type="entry name" value="RE45066P"/>
    <property type="match status" value="1"/>
</dbReference>
<reference evidence="3 4" key="2">
    <citation type="journal article" date="2022" name="Mol. Biol. Evol.">
        <title>Comparative Genomics Reveals Insights into the Divergent Evolution of Astigmatic Mites and Household Pest Adaptations.</title>
        <authorList>
            <person name="Xiong Q."/>
            <person name="Wan A.T."/>
            <person name="Liu X."/>
            <person name="Fung C.S."/>
            <person name="Xiao X."/>
            <person name="Malainual N."/>
            <person name="Hou J."/>
            <person name="Wang L."/>
            <person name="Wang M."/>
            <person name="Yang K.Y."/>
            <person name="Cui Y."/>
            <person name="Leung E.L."/>
            <person name="Nong W."/>
            <person name="Shin S.K."/>
            <person name="Au S.W."/>
            <person name="Jeong K.Y."/>
            <person name="Chew F.T."/>
            <person name="Hui J.H."/>
            <person name="Leung T.F."/>
            <person name="Tungtrongchitr A."/>
            <person name="Zhong N."/>
            <person name="Liu Z."/>
            <person name="Tsui S.K."/>
        </authorList>
    </citation>
    <scope>NUCLEOTIDE SEQUENCE [LARGE SCALE GENOMIC DNA]</scope>
    <source>
        <strain evidence="3">Derp</strain>
    </source>
</reference>
<proteinExistence type="predicted"/>
<evidence type="ECO:0000313" key="4">
    <source>
        <dbReference type="Proteomes" id="UP000887458"/>
    </source>
</evidence>
<dbReference type="EMBL" id="NJHN03000017">
    <property type="protein sequence ID" value="KAH9425809.1"/>
    <property type="molecule type" value="Genomic_DNA"/>
</dbReference>
<keyword evidence="1" id="KW-0472">Membrane</keyword>
<protein>
    <recommendedName>
        <fullName evidence="5">Transmembrane protein</fullName>
    </recommendedName>
</protein>
<evidence type="ECO:0008006" key="5">
    <source>
        <dbReference type="Google" id="ProtNLM"/>
    </source>
</evidence>
<dbReference type="Proteomes" id="UP000887458">
    <property type="component" value="Unassembled WGS sequence"/>
</dbReference>